<evidence type="ECO:0000313" key="1">
    <source>
        <dbReference type="EMBL" id="GMA88691.1"/>
    </source>
</evidence>
<reference evidence="2" key="1">
    <citation type="journal article" date="2019" name="Int. J. Syst. Evol. Microbiol.">
        <title>The Global Catalogue of Microorganisms (GCM) 10K type strain sequencing project: providing services to taxonomists for standard genome sequencing and annotation.</title>
        <authorList>
            <consortium name="The Broad Institute Genomics Platform"/>
            <consortium name="The Broad Institute Genome Sequencing Center for Infectious Disease"/>
            <person name="Wu L."/>
            <person name="Ma J."/>
        </authorList>
    </citation>
    <scope>NUCLEOTIDE SEQUENCE [LARGE SCALE GENOMIC DNA]</scope>
    <source>
        <strain evidence="2">NBRC 108730</strain>
    </source>
</reference>
<accession>A0ABQ6JK97</accession>
<evidence type="ECO:0000313" key="2">
    <source>
        <dbReference type="Proteomes" id="UP001157017"/>
    </source>
</evidence>
<protein>
    <submittedName>
        <fullName evidence="1">Uncharacterized protein</fullName>
    </submittedName>
</protein>
<dbReference type="Proteomes" id="UP001157017">
    <property type="component" value="Unassembled WGS sequence"/>
</dbReference>
<comment type="caution">
    <text evidence="1">The sequence shown here is derived from an EMBL/GenBank/DDBJ whole genome shotgun (WGS) entry which is preliminary data.</text>
</comment>
<keyword evidence="2" id="KW-1185">Reference proteome</keyword>
<dbReference type="InterPro" id="IPR013780">
    <property type="entry name" value="Glyco_hydro_b"/>
</dbReference>
<sequence>MSWLHWDLAPWQDDLLATTRFLTRLRREQPALRQRAFFGSRPPQDDGTVDLAWFGTDGAQMTHDAWHDPSTRTLQVLFGGAPVDADPVLVVLAGRGDDTVVTLPPPPWGSGYRLVWDSADEVPAAAPAEPVRGAVTVTARSMRVYLVDR</sequence>
<gene>
    <name evidence="1" type="ORF">GCM10025868_39410</name>
</gene>
<dbReference type="SUPFAM" id="SSF51011">
    <property type="entry name" value="Glycosyl hydrolase domain"/>
    <property type="match status" value="1"/>
</dbReference>
<name>A0ABQ6JK97_9ACTN</name>
<dbReference type="EMBL" id="BSUZ01000001">
    <property type="protein sequence ID" value="GMA88691.1"/>
    <property type="molecule type" value="Genomic_DNA"/>
</dbReference>
<proteinExistence type="predicted"/>
<dbReference type="Gene3D" id="2.60.40.1180">
    <property type="entry name" value="Golgi alpha-mannosidase II"/>
    <property type="match status" value="1"/>
</dbReference>
<organism evidence="1 2">
    <name type="scientific">Angustibacter aerolatus</name>
    <dbReference type="NCBI Taxonomy" id="1162965"/>
    <lineage>
        <taxon>Bacteria</taxon>
        <taxon>Bacillati</taxon>
        <taxon>Actinomycetota</taxon>
        <taxon>Actinomycetes</taxon>
        <taxon>Kineosporiales</taxon>
        <taxon>Kineosporiaceae</taxon>
    </lineage>
</organism>